<dbReference type="eggNOG" id="COG3328">
    <property type="taxonomic scope" value="Bacteria"/>
</dbReference>
<dbReference type="PROSITE" id="PS01007">
    <property type="entry name" value="TRANSPOSASE_MUTATOR"/>
    <property type="match status" value="1"/>
</dbReference>
<dbReference type="AlphaFoldDB" id="W0DUA5"/>
<dbReference type="GO" id="GO:0006313">
    <property type="term" value="P:DNA transposition"/>
    <property type="evidence" value="ECO:0007669"/>
    <property type="project" value="UniProtKB-UniRule"/>
</dbReference>
<dbReference type="KEGG" id="tao:THIAE_07155"/>
<keyword evidence="4 6" id="KW-0238">DNA-binding</keyword>
<dbReference type="KEGG" id="tao:THIAE_06970"/>
<reference evidence="8 13" key="1">
    <citation type="submission" date="2013-12" db="EMBL/GenBank/DDBJ databases">
        <authorList>
            <consortium name="DOE Joint Genome Institute"/>
            <person name="Kappler U."/>
            <person name="Huntemann M."/>
            <person name="Han J."/>
            <person name="Chen A."/>
            <person name="Kyrpides N."/>
            <person name="Mavromatis K."/>
            <person name="Markowitz V."/>
            <person name="Palaniappan K."/>
            <person name="Ivanova N."/>
            <person name="Schaumberg A."/>
            <person name="Pati A."/>
            <person name="Liolios K."/>
            <person name="Nordberg H.P."/>
            <person name="Cantor M.N."/>
            <person name="Hua S.X."/>
            <person name="Woyke T."/>
        </authorList>
    </citation>
    <scope>NUCLEOTIDE SEQUENCE [LARGE SCALE GENOMIC DNA]</scope>
    <source>
        <strain evidence="13">AL2</strain>
        <strain evidence="8">AL3</strain>
    </source>
</reference>
<dbReference type="GO" id="GO:0003677">
    <property type="term" value="F:DNA binding"/>
    <property type="evidence" value="ECO:0007669"/>
    <property type="project" value="UniProtKB-UniRule"/>
</dbReference>
<keyword evidence="6" id="KW-0814">Transposable element</keyword>
<organism evidence="8 13">
    <name type="scientific">Thiomicrospira aerophila AL3</name>
    <dbReference type="NCBI Taxonomy" id="717772"/>
    <lineage>
        <taxon>Bacteria</taxon>
        <taxon>Pseudomonadati</taxon>
        <taxon>Pseudomonadota</taxon>
        <taxon>Gammaproteobacteria</taxon>
        <taxon>Thiotrichales</taxon>
        <taxon>Piscirickettsiaceae</taxon>
        <taxon>Thiomicrospira</taxon>
    </lineage>
</organism>
<dbReference type="GO" id="GO:0004803">
    <property type="term" value="F:transposase activity"/>
    <property type="evidence" value="ECO:0007669"/>
    <property type="project" value="UniProtKB-UniRule"/>
</dbReference>
<comment type="function">
    <text evidence="1 6">Required for the transposition of the insertion element.</text>
</comment>
<dbReference type="KEGG" id="tao:THIAE_06180"/>
<dbReference type="PANTHER" id="PTHR33217">
    <property type="entry name" value="TRANSPOSASE FOR INSERTION SEQUENCE ELEMENT IS1081"/>
    <property type="match status" value="1"/>
</dbReference>
<evidence type="ECO:0000313" key="9">
    <source>
        <dbReference type="EMBL" id="AHF01388.1"/>
    </source>
</evidence>
<gene>
    <name evidence="8" type="ORF">THIAE_02860</name>
    <name evidence="9" type="ORF">THIAE_05985</name>
    <name evidence="10" type="ORF">THIAE_06180</name>
    <name evidence="11" type="ORF">THIAE_06970</name>
    <name evidence="12" type="ORF">THIAE_07155</name>
</gene>
<feature type="compositionally biased region" description="Polar residues" evidence="7">
    <location>
        <begin position="59"/>
        <end position="71"/>
    </location>
</feature>
<keyword evidence="5 6" id="KW-0233">DNA recombination</keyword>
<sequence>MSQFDQEKLKAMAAELAKDVKTQADLSQLSAALLKMTVEAALGAEMEAHLGYAKHQPSEGANSRNGYSTKTLKGDHGEVDISVPRDRESTFEPVMVKKGQTRLTSMDDQILALYAKGMTTRDIVATFQEMYGAEVSPTLISKVTEAVMEKVTLWRSRPLDEVYPVLYLDGIVIKVRQDKQIVRKTMYVALGINLSGQKECLGLWLSETESSKFWLSVLNDIHARGVKDILIASVDGLTGFPEAISAVYPKTDVQLCIVHMVRNSLKYVGYKERKAVATDLKQIYQSVTEEEALLALEQFETKWDAKFPSISRSWRNHWDNIATVFQYSQAIRKVIYTTNAIESLNSVIRKAIKNRKLFSHDNSAFKIIFLAIESASKKWTMPIRDWNAAMNQFMILHEERLQAYV</sequence>
<dbReference type="EMBL" id="CP007030">
    <property type="protein sequence ID" value="AHF01402.1"/>
    <property type="molecule type" value="Genomic_DNA"/>
</dbReference>
<keyword evidence="13" id="KW-1185">Reference proteome</keyword>
<evidence type="ECO:0000313" key="10">
    <source>
        <dbReference type="EMBL" id="AHF01402.1"/>
    </source>
</evidence>
<dbReference type="EMBL" id="CP007030">
    <property type="protein sequence ID" value="AHF01531.1"/>
    <property type="molecule type" value="Genomic_DNA"/>
</dbReference>
<evidence type="ECO:0000256" key="6">
    <source>
        <dbReference type="RuleBase" id="RU365089"/>
    </source>
</evidence>
<dbReference type="KEGG" id="tao:THIAE_05985"/>
<evidence type="ECO:0000256" key="5">
    <source>
        <dbReference type="ARBA" id="ARBA00023172"/>
    </source>
</evidence>
<keyword evidence="3 6" id="KW-0815">Transposition</keyword>
<proteinExistence type="inferred from homology"/>
<evidence type="ECO:0000256" key="3">
    <source>
        <dbReference type="ARBA" id="ARBA00022578"/>
    </source>
</evidence>
<dbReference type="OrthoDB" id="9793302at2"/>
<name>W0DUA5_9GAMM</name>
<dbReference type="PANTHER" id="PTHR33217:SF5">
    <property type="entry name" value="MUTATOR FAMILY TRANSPOSASE"/>
    <property type="match status" value="1"/>
</dbReference>
<comment type="similarity">
    <text evidence="2 6">Belongs to the transposase mutator family.</text>
</comment>
<evidence type="ECO:0000256" key="4">
    <source>
        <dbReference type="ARBA" id="ARBA00023125"/>
    </source>
</evidence>
<evidence type="ECO:0000313" key="12">
    <source>
        <dbReference type="EMBL" id="AHF01566.1"/>
    </source>
</evidence>
<dbReference type="EMBL" id="CP007030">
    <property type="protein sequence ID" value="AHF00853.1"/>
    <property type="molecule type" value="Genomic_DNA"/>
</dbReference>
<dbReference type="Pfam" id="PF00872">
    <property type="entry name" value="Transposase_mut"/>
    <property type="match status" value="1"/>
</dbReference>
<dbReference type="NCBIfam" id="NF033543">
    <property type="entry name" value="transpos_IS256"/>
    <property type="match status" value="1"/>
</dbReference>
<evidence type="ECO:0000256" key="1">
    <source>
        <dbReference type="ARBA" id="ARBA00002190"/>
    </source>
</evidence>
<protein>
    <recommendedName>
        <fullName evidence="6">Mutator family transposase</fullName>
    </recommendedName>
</protein>
<dbReference type="EMBL" id="CP007030">
    <property type="protein sequence ID" value="AHF01388.1"/>
    <property type="molecule type" value="Genomic_DNA"/>
</dbReference>
<dbReference type="Proteomes" id="UP000005380">
    <property type="component" value="Chromosome"/>
</dbReference>
<evidence type="ECO:0000313" key="13">
    <source>
        <dbReference type="Proteomes" id="UP000005380"/>
    </source>
</evidence>
<dbReference type="KEGG" id="tao:THIAE_02860"/>
<dbReference type="HOGENOM" id="CLU_036805_2_0_6"/>
<evidence type="ECO:0000313" key="11">
    <source>
        <dbReference type="EMBL" id="AHF01531.1"/>
    </source>
</evidence>
<accession>W0DUA5</accession>
<dbReference type="RefSeq" id="WP_006461071.1">
    <property type="nucleotide sequence ID" value="NZ_CP007030.1"/>
</dbReference>
<evidence type="ECO:0000313" key="8">
    <source>
        <dbReference type="EMBL" id="AHF00853.1"/>
    </source>
</evidence>
<evidence type="ECO:0000256" key="2">
    <source>
        <dbReference type="ARBA" id="ARBA00010961"/>
    </source>
</evidence>
<dbReference type="EMBL" id="CP007030">
    <property type="protein sequence ID" value="AHF01566.1"/>
    <property type="molecule type" value="Genomic_DNA"/>
</dbReference>
<evidence type="ECO:0000256" key="7">
    <source>
        <dbReference type="SAM" id="MobiDB-lite"/>
    </source>
</evidence>
<feature type="region of interest" description="Disordered" evidence="7">
    <location>
        <begin position="53"/>
        <end position="80"/>
    </location>
</feature>
<dbReference type="InterPro" id="IPR001207">
    <property type="entry name" value="Transposase_mutator"/>
</dbReference>